<comment type="caution">
    <text evidence="1">The sequence shown here is derived from an EMBL/GenBank/DDBJ whole genome shotgun (WGS) entry which is preliminary data.</text>
</comment>
<dbReference type="GeneID" id="87863470"/>
<organism evidence="1 2">
    <name type="scientific">Neurospora tetraspora</name>
    <dbReference type="NCBI Taxonomy" id="94610"/>
    <lineage>
        <taxon>Eukaryota</taxon>
        <taxon>Fungi</taxon>
        <taxon>Dikarya</taxon>
        <taxon>Ascomycota</taxon>
        <taxon>Pezizomycotina</taxon>
        <taxon>Sordariomycetes</taxon>
        <taxon>Sordariomycetidae</taxon>
        <taxon>Sordariales</taxon>
        <taxon>Sordariaceae</taxon>
        <taxon>Neurospora</taxon>
    </lineage>
</organism>
<dbReference type="EMBL" id="JAUEPP010000002">
    <property type="protein sequence ID" value="KAK3351031.1"/>
    <property type="molecule type" value="Genomic_DNA"/>
</dbReference>
<dbReference type="Proteomes" id="UP001278500">
    <property type="component" value="Unassembled WGS sequence"/>
</dbReference>
<protein>
    <submittedName>
        <fullName evidence="1">Uncharacterized protein</fullName>
    </submittedName>
</protein>
<reference evidence="1" key="1">
    <citation type="journal article" date="2023" name="Mol. Phylogenet. Evol.">
        <title>Genome-scale phylogeny and comparative genomics of the fungal order Sordariales.</title>
        <authorList>
            <person name="Hensen N."/>
            <person name="Bonometti L."/>
            <person name="Westerberg I."/>
            <person name="Brannstrom I.O."/>
            <person name="Guillou S."/>
            <person name="Cros-Aarteil S."/>
            <person name="Calhoun S."/>
            <person name="Haridas S."/>
            <person name="Kuo A."/>
            <person name="Mondo S."/>
            <person name="Pangilinan J."/>
            <person name="Riley R."/>
            <person name="LaButti K."/>
            <person name="Andreopoulos B."/>
            <person name="Lipzen A."/>
            <person name="Chen C."/>
            <person name="Yan M."/>
            <person name="Daum C."/>
            <person name="Ng V."/>
            <person name="Clum A."/>
            <person name="Steindorff A."/>
            <person name="Ohm R.A."/>
            <person name="Martin F."/>
            <person name="Silar P."/>
            <person name="Natvig D.O."/>
            <person name="Lalanne C."/>
            <person name="Gautier V."/>
            <person name="Ament-Velasquez S.L."/>
            <person name="Kruys A."/>
            <person name="Hutchinson M.I."/>
            <person name="Powell A.J."/>
            <person name="Barry K."/>
            <person name="Miller A.N."/>
            <person name="Grigoriev I.V."/>
            <person name="Debuchy R."/>
            <person name="Gladieux P."/>
            <person name="Hiltunen Thoren M."/>
            <person name="Johannesson H."/>
        </authorList>
    </citation>
    <scope>NUCLEOTIDE SEQUENCE</scope>
    <source>
        <strain evidence="1">CBS 560.94</strain>
    </source>
</reference>
<sequence length="94" mass="10482">MIWVRSWSLLVWLSNRTSSPSVVVMRFSKIPSARRAPSGSSFSLIVVPLLHSIFRLCSPTSAYVATHFLHTSYVATHHDMTTKGSSTNGYHCTK</sequence>
<dbReference type="AlphaFoldDB" id="A0AAE0JKE5"/>
<gene>
    <name evidence="1" type="ORF">B0H65DRAFT_456758</name>
</gene>
<name>A0AAE0JKE5_9PEZI</name>
<proteinExistence type="predicted"/>
<accession>A0AAE0JKE5</accession>
<evidence type="ECO:0000313" key="2">
    <source>
        <dbReference type="Proteomes" id="UP001278500"/>
    </source>
</evidence>
<reference evidence="1" key="2">
    <citation type="submission" date="2023-06" db="EMBL/GenBank/DDBJ databases">
        <authorList>
            <consortium name="Lawrence Berkeley National Laboratory"/>
            <person name="Haridas S."/>
            <person name="Hensen N."/>
            <person name="Bonometti L."/>
            <person name="Westerberg I."/>
            <person name="Brannstrom I.O."/>
            <person name="Guillou S."/>
            <person name="Cros-Aarteil S."/>
            <person name="Calhoun S."/>
            <person name="Kuo A."/>
            <person name="Mondo S."/>
            <person name="Pangilinan J."/>
            <person name="Riley R."/>
            <person name="Labutti K."/>
            <person name="Andreopoulos B."/>
            <person name="Lipzen A."/>
            <person name="Chen C."/>
            <person name="Yanf M."/>
            <person name="Daum C."/>
            <person name="Ng V."/>
            <person name="Clum A."/>
            <person name="Steindorff A."/>
            <person name="Ohm R."/>
            <person name="Martin F."/>
            <person name="Silar P."/>
            <person name="Natvig D."/>
            <person name="Lalanne C."/>
            <person name="Gautier V."/>
            <person name="Ament-Velasquez S.L."/>
            <person name="Kruys A."/>
            <person name="Hutchinson M.I."/>
            <person name="Powell A.J."/>
            <person name="Barry K."/>
            <person name="Miller A.N."/>
            <person name="Grigoriev I.V."/>
            <person name="Debuchy R."/>
            <person name="Gladieux P."/>
            <person name="Thoren M.H."/>
            <person name="Johannesson H."/>
        </authorList>
    </citation>
    <scope>NUCLEOTIDE SEQUENCE</scope>
    <source>
        <strain evidence="1">CBS 560.94</strain>
    </source>
</reference>
<evidence type="ECO:0000313" key="1">
    <source>
        <dbReference type="EMBL" id="KAK3351031.1"/>
    </source>
</evidence>
<dbReference type="RefSeq" id="XP_062684326.1">
    <property type="nucleotide sequence ID" value="XM_062826316.1"/>
</dbReference>
<keyword evidence="2" id="KW-1185">Reference proteome</keyword>